<evidence type="ECO:0000259" key="1">
    <source>
        <dbReference type="Pfam" id="PF00144"/>
    </source>
</evidence>
<evidence type="ECO:0000313" key="3">
    <source>
        <dbReference type="Proteomes" id="UP001302696"/>
    </source>
</evidence>
<name>A0ABZ0Q638_9LACO</name>
<organism evidence="2 3">
    <name type="scientific">Pediococcus inopinatus</name>
    <dbReference type="NCBI Taxonomy" id="114090"/>
    <lineage>
        <taxon>Bacteria</taxon>
        <taxon>Bacillati</taxon>
        <taxon>Bacillota</taxon>
        <taxon>Bacilli</taxon>
        <taxon>Lactobacillales</taxon>
        <taxon>Lactobacillaceae</taxon>
        <taxon>Pediococcus</taxon>
    </lineage>
</organism>
<reference evidence="3" key="1">
    <citation type="submission" date="2024-06" db="EMBL/GenBank/DDBJ databases">
        <authorList>
            <person name="Chang H.C."/>
            <person name="Mun S.Y."/>
        </authorList>
    </citation>
    <scope>NUCLEOTIDE SEQUENCE [LARGE SCALE GENOMIC DNA]</scope>
    <source>
        <strain evidence="3">KT1</strain>
    </source>
</reference>
<keyword evidence="3" id="KW-1185">Reference proteome</keyword>
<dbReference type="InterPro" id="IPR012338">
    <property type="entry name" value="Beta-lactam/transpept-like"/>
</dbReference>
<dbReference type="EMBL" id="CP104778">
    <property type="protein sequence ID" value="WPC22402.1"/>
    <property type="molecule type" value="Genomic_DNA"/>
</dbReference>
<gene>
    <name evidence="2" type="ORF">N6G96_04105</name>
</gene>
<dbReference type="InterPro" id="IPR001466">
    <property type="entry name" value="Beta-lactam-related"/>
</dbReference>
<dbReference type="Gene3D" id="3.40.710.10">
    <property type="entry name" value="DD-peptidase/beta-lactamase superfamily"/>
    <property type="match status" value="1"/>
</dbReference>
<dbReference type="InterPro" id="IPR050789">
    <property type="entry name" value="Diverse_Enzym_Activities"/>
</dbReference>
<dbReference type="PANTHER" id="PTHR43283">
    <property type="entry name" value="BETA-LACTAMASE-RELATED"/>
    <property type="match status" value="1"/>
</dbReference>
<sequence length="399" mass="45140">MKKNLWRFILLMVLLGLGFWGLKIGYQSYRMQQAGHPVSFFRAKNKVPIHKPRGKTFRPKKIVVKPPRLTQQTRQFKRLLSPIVGKNRFVGTLLIVKNGKPVYNQGYGYANYQQKGLNTANSEYQILSMQKSMTAMLIMQQVQAGNLRLTDHLAEFYPAITGASQITIRSMLNMQTGLRIKQLSKQVLSSQGVADYAARHVQFVAAKNNQWSYQPINYTLLAGILQKITGQTYYHIFTHHIITPLKLHNTGFVMQADRALRLSTPYLNQPITDNSINYLHAYHELAASQHNELATGNVYMSTGDFYKVTQAILQARFLTAQNTAILHEASGICQYGGGLYSKSPTSYWSHGVGYGEESGVMISRDGQNAVVMLSNYHLKKSALKKQCAQIYQNLMQGMY</sequence>
<proteinExistence type="predicted"/>
<evidence type="ECO:0000313" key="2">
    <source>
        <dbReference type="EMBL" id="WPC22402.1"/>
    </source>
</evidence>
<dbReference type="Pfam" id="PF00144">
    <property type="entry name" value="Beta-lactamase"/>
    <property type="match status" value="1"/>
</dbReference>
<dbReference type="SUPFAM" id="SSF56601">
    <property type="entry name" value="beta-lactamase/transpeptidase-like"/>
    <property type="match status" value="1"/>
</dbReference>
<protein>
    <submittedName>
        <fullName evidence="2">Beta-lactamase family protein</fullName>
    </submittedName>
</protein>
<dbReference type="RefSeq" id="WP_323709125.1">
    <property type="nucleotide sequence ID" value="NZ_CP104778.1"/>
</dbReference>
<dbReference type="Proteomes" id="UP001302696">
    <property type="component" value="Chromosome"/>
</dbReference>
<accession>A0ABZ0Q638</accession>
<feature type="domain" description="Beta-lactamase-related" evidence="1">
    <location>
        <begin position="77"/>
        <end position="376"/>
    </location>
</feature>